<dbReference type="EMBL" id="KZ819603">
    <property type="protein sequence ID" value="PWN35567.1"/>
    <property type="molecule type" value="Genomic_DNA"/>
</dbReference>
<dbReference type="RefSeq" id="XP_025355869.1">
    <property type="nucleotide sequence ID" value="XM_025502345.1"/>
</dbReference>
<protein>
    <recommendedName>
        <fullName evidence="2">Pyridoxamine 5'-phosphate oxidase Alr4036 family FMN-binding domain-containing protein</fullName>
    </recommendedName>
</protein>
<evidence type="ECO:0000259" key="2">
    <source>
        <dbReference type="Pfam" id="PF12766"/>
    </source>
</evidence>
<feature type="compositionally biased region" description="Polar residues" evidence="1">
    <location>
        <begin position="294"/>
        <end position="303"/>
    </location>
</feature>
<organism evidence="3 4">
    <name type="scientific">Meira miltonrushii</name>
    <dbReference type="NCBI Taxonomy" id="1280837"/>
    <lineage>
        <taxon>Eukaryota</taxon>
        <taxon>Fungi</taxon>
        <taxon>Dikarya</taxon>
        <taxon>Basidiomycota</taxon>
        <taxon>Ustilaginomycotina</taxon>
        <taxon>Exobasidiomycetes</taxon>
        <taxon>Exobasidiales</taxon>
        <taxon>Brachybasidiaceae</taxon>
        <taxon>Meira</taxon>
    </lineage>
</organism>
<feature type="region of interest" description="Disordered" evidence="1">
    <location>
        <begin position="166"/>
        <end position="187"/>
    </location>
</feature>
<dbReference type="InParanoid" id="A0A316VD20"/>
<keyword evidence="4" id="KW-1185">Reference proteome</keyword>
<dbReference type="Pfam" id="PF12766">
    <property type="entry name" value="Pyridox_oxase_2"/>
    <property type="match status" value="1"/>
</dbReference>
<dbReference type="PANTHER" id="PTHR28243:SF1">
    <property type="entry name" value="PYRIDOXAMINE 5'-PHOSPHATE OXIDASE ALR4036 FAMILY FMN-BINDING DOMAIN-CONTAINING PROTEIN"/>
    <property type="match status" value="1"/>
</dbReference>
<gene>
    <name evidence="3" type="ORF">FA14DRAFT_44053</name>
</gene>
<sequence length="314" mass="34672">MATTNSPFPRWKQLIAQGIKDGMADKQKGVLYFALSTVETGQAEANTASNPKGVKTSGSSFPAPHVRMVVHRGFVNEQRSSSSPTGVESFNPSFGSNACLMTTTDIRAPKAQDILAQSQAKGGASSTQSRGARGEICWWMEHKQLQFRIAGTLHLIPRKDHPAFSTFDGKRLAPPINSEQSAPAGEFDWVNERKRIFEKMSPELLASFTRPMPGSAHPKQSQLNDTKGPGEGEVEDSKGDKESPWPMQLPQPGKEENDEQKQLLAEAEKNFALIVVEPETIDVVDLSRDRRSLFTRTNDSKGPNSEWREERLVP</sequence>
<dbReference type="Proteomes" id="UP000245771">
    <property type="component" value="Unassembled WGS sequence"/>
</dbReference>
<proteinExistence type="predicted"/>
<feature type="region of interest" description="Disordered" evidence="1">
    <location>
        <begin position="208"/>
        <end position="264"/>
    </location>
</feature>
<dbReference type="PANTHER" id="PTHR28243">
    <property type="entry name" value="AGL049CP"/>
    <property type="match status" value="1"/>
</dbReference>
<reference evidence="3 4" key="1">
    <citation type="journal article" date="2018" name="Mol. Biol. Evol.">
        <title>Broad Genomic Sampling Reveals a Smut Pathogenic Ancestry of the Fungal Clade Ustilaginomycotina.</title>
        <authorList>
            <person name="Kijpornyongpan T."/>
            <person name="Mondo S.J."/>
            <person name="Barry K."/>
            <person name="Sandor L."/>
            <person name="Lee J."/>
            <person name="Lipzen A."/>
            <person name="Pangilinan J."/>
            <person name="LaButti K."/>
            <person name="Hainaut M."/>
            <person name="Henrissat B."/>
            <person name="Grigoriev I.V."/>
            <person name="Spatafora J.W."/>
            <person name="Aime M.C."/>
        </authorList>
    </citation>
    <scope>NUCLEOTIDE SEQUENCE [LARGE SCALE GENOMIC DNA]</scope>
    <source>
        <strain evidence="3 4">MCA 3882</strain>
    </source>
</reference>
<evidence type="ECO:0000313" key="4">
    <source>
        <dbReference type="Proteomes" id="UP000245771"/>
    </source>
</evidence>
<feature type="region of interest" description="Disordered" evidence="1">
    <location>
        <begin position="287"/>
        <end position="314"/>
    </location>
</feature>
<evidence type="ECO:0000256" key="1">
    <source>
        <dbReference type="SAM" id="MobiDB-lite"/>
    </source>
</evidence>
<dbReference type="SUPFAM" id="SSF50475">
    <property type="entry name" value="FMN-binding split barrel"/>
    <property type="match status" value="1"/>
</dbReference>
<dbReference type="Gene3D" id="2.30.110.10">
    <property type="entry name" value="Electron Transport, Fmn-binding Protein, Chain A"/>
    <property type="match status" value="1"/>
</dbReference>
<name>A0A316VD20_9BASI</name>
<accession>A0A316VD20</accession>
<feature type="compositionally biased region" description="Basic and acidic residues" evidence="1">
    <location>
        <begin position="253"/>
        <end position="264"/>
    </location>
</feature>
<dbReference type="GeneID" id="37024126"/>
<dbReference type="AlphaFoldDB" id="A0A316VD20"/>
<dbReference type="InterPro" id="IPR012349">
    <property type="entry name" value="Split_barrel_FMN-bd"/>
</dbReference>
<dbReference type="GO" id="GO:0010181">
    <property type="term" value="F:FMN binding"/>
    <property type="evidence" value="ECO:0007669"/>
    <property type="project" value="InterPro"/>
</dbReference>
<dbReference type="OrthoDB" id="434253at2759"/>
<dbReference type="InterPro" id="IPR024624">
    <property type="entry name" value="Pyridox_Oxase_Alr4036_FMN-bd"/>
</dbReference>
<feature type="domain" description="Pyridoxamine 5'-phosphate oxidase Alr4036 family FMN-binding" evidence="2">
    <location>
        <begin position="10"/>
        <end position="156"/>
    </location>
</feature>
<evidence type="ECO:0000313" key="3">
    <source>
        <dbReference type="EMBL" id="PWN35567.1"/>
    </source>
</evidence>
<dbReference type="STRING" id="1280837.A0A316VD20"/>